<dbReference type="PANTHER" id="PTHR46797:SF1">
    <property type="entry name" value="METHYLPHOSPHONATE SYNTHASE"/>
    <property type="match status" value="1"/>
</dbReference>
<dbReference type="InterPro" id="IPR010982">
    <property type="entry name" value="Lambda_DNA-bd_dom_sf"/>
</dbReference>
<dbReference type="CDD" id="cd02209">
    <property type="entry name" value="cupin_XRE_C"/>
    <property type="match status" value="1"/>
</dbReference>
<dbReference type="EMBL" id="CP117523">
    <property type="protein sequence ID" value="WWD83752.1"/>
    <property type="molecule type" value="Genomic_DNA"/>
</dbReference>
<keyword evidence="1" id="KW-0238">DNA-binding</keyword>
<dbReference type="InterPro" id="IPR001387">
    <property type="entry name" value="Cro/C1-type_HTH"/>
</dbReference>
<accession>A0ABZ2EVT3</accession>
<dbReference type="InterPro" id="IPR011051">
    <property type="entry name" value="RmlC_Cupin_sf"/>
</dbReference>
<dbReference type="SUPFAM" id="SSF51182">
    <property type="entry name" value="RmlC-like cupins"/>
    <property type="match status" value="1"/>
</dbReference>
<evidence type="ECO:0000313" key="4">
    <source>
        <dbReference type="Proteomes" id="UP001348492"/>
    </source>
</evidence>
<dbReference type="InterPro" id="IPR050807">
    <property type="entry name" value="TransReg_Diox_bact_type"/>
</dbReference>
<name>A0ABZ2EVT3_9FIRM</name>
<dbReference type="PANTHER" id="PTHR46797">
    <property type="entry name" value="HTH-TYPE TRANSCRIPTIONAL REGULATOR"/>
    <property type="match status" value="1"/>
</dbReference>
<dbReference type="CDD" id="cd00093">
    <property type="entry name" value="HTH_XRE"/>
    <property type="match status" value="1"/>
</dbReference>
<dbReference type="Gene3D" id="1.10.260.40">
    <property type="entry name" value="lambda repressor-like DNA-binding domains"/>
    <property type="match status" value="1"/>
</dbReference>
<organism evidence="3 4">
    <name type="scientific">Terrisporobacter glycolicus ATCC 14880 = DSM 1288</name>
    <dbReference type="NCBI Taxonomy" id="1121315"/>
    <lineage>
        <taxon>Bacteria</taxon>
        <taxon>Bacillati</taxon>
        <taxon>Bacillota</taxon>
        <taxon>Clostridia</taxon>
        <taxon>Peptostreptococcales</taxon>
        <taxon>Peptostreptococcaceae</taxon>
        <taxon>Terrisporobacter</taxon>
    </lineage>
</organism>
<proteinExistence type="predicted"/>
<dbReference type="PROSITE" id="PS50943">
    <property type="entry name" value="HTH_CROC1"/>
    <property type="match status" value="1"/>
</dbReference>
<reference evidence="3 4" key="1">
    <citation type="journal article" date="2023" name="PLoS ONE">
        <title>Genome-based metabolic and phylogenomic analysis of three Terrisporobacter species.</title>
        <authorList>
            <person name="Boer T."/>
            <person name="Bengelsdorf F.R."/>
            <person name="Bomeke M."/>
            <person name="Daniel R."/>
            <person name="Poehlein A."/>
        </authorList>
    </citation>
    <scope>NUCLEOTIDE SEQUENCE [LARGE SCALE GENOMIC DNA]</scope>
    <source>
        <strain evidence="3 4">DSM 1288</strain>
    </source>
</reference>
<evidence type="ECO:0000313" key="3">
    <source>
        <dbReference type="EMBL" id="WWD83752.1"/>
    </source>
</evidence>
<feature type="domain" description="HTH cro/C1-type" evidence="2">
    <location>
        <begin position="6"/>
        <end position="59"/>
    </location>
</feature>
<dbReference type="Proteomes" id="UP001348492">
    <property type="component" value="Chromosome"/>
</dbReference>
<protein>
    <recommendedName>
        <fullName evidence="2">HTH cro/C1-type domain-containing protein</fullName>
    </recommendedName>
</protein>
<dbReference type="RefSeq" id="WP_018590779.1">
    <property type="nucleotide sequence ID" value="NZ_CP117523.1"/>
</dbReference>
<evidence type="ECO:0000259" key="2">
    <source>
        <dbReference type="PROSITE" id="PS50943"/>
    </source>
</evidence>
<dbReference type="SMART" id="SM00530">
    <property type="entry name" value="HTH_XRE"/>
    <property type="match status" value="1"/>
</dbReference>
<keyword evidence="4" id="KW-1185">Reference proteome</keyword>
<dbReference type="InterPro" id="IPR013096">
    <property type="entry name" value="Cupin_2"/>
</dbReference>
<dbReference type="Pfam" id="PF01381">
    <property type="entry name" value="HTH_3"/>
    <property type="match status" value="1"/>
</dbReference>
<sequence>MLGEKIRNFRKNKSITIQEMADSTGLSIGYISQVERNLVDPSLSSLRKISAALDIPTYLLMEVEKNNNDLTIRKDNILIMKQPKSTIEYHCLTPMPDENFIPKSLVIRFKLNANSKDGDIPVVHESEEIIMVEKGNLIIHTGDETVELMQGDSTIIKGNIPHIVENKGDEEAVAISIFTPALWKFPYKK</sequence>
<evidence type="ECO:0000256" key="1">
    <source>
        <dbReference type="ARBA" id="ARBA00023125"/>
    </source>
</evidence>
<gene>
    <name evidence="3" type="ORF">TEGL_21660</name>
</gene>
<dbReference type="Pfam" id="PF07883">
    <property type="entry name" value="Cupin_2"/>
    <property type="match status" value="1"/>
</dbReference>
<dbReference type="SUPFAM" id="SSF47413">
    <property type="entry name" value="lambda repressor-like DNA-binding domains"/>
    <property type="match status" value="1"/>
</dbReference>
<dbReference type="InterPro" id="IPR014710">
    <property type="entry name" value="RmlC-like_jellyroll"/>
</dbReference>
<dbReference type="Gene3D" id="2.60.120.10">
    <property type="entry name" value="Jelly Rolls"/>
    <property type="match status" value="1"/>
</dbReference>